<dbReference type="AlphaFoldDB" id="A0A9J5YB27"/>
<dbReference type="EMBL" id="JACXVP010000007">
    <property type="protein sequence ID" value="KAG5597537.1"/>
    <property type="molecule type" value="Genomic_DNA"/>
</dbReference>
<comment type="caution">
    <text evidence="1">The sequence shown here is derived from an EMBL/GenBank/DDBJ whole genome shotgun (WGS) entry which is preliminary data.</text>
</comment>
<keyword evidence="2" id="KW-1185">Reference proteome</keyword>
<dbReference type="Proteomes" id="UP000824120">
    <property type="component" value="Chromosome 7"/>
</dbReference>
<protein>
    <submittedName>
        <fullName evidence="1">Uncharacterized protein</fullName>
    </submittedName>
</protein>
<name>A0A9J5YB27_SOLCO</name>
<accession>A0A9J5YB27</accession>
<proteinExistence type="predicted"/>
<reference evidence="1 2" key="1">
    <citation type="submission" date="2020-09" db="EMBL/GenBank/DDBJ databases">
        <title>De no assembly of potato wild relative species, Solanum commersonii.</title>
        <authorList>
            <person name="Cho K."/>
        </authorList>
    </citation>
    <scope>NUCLEOTIDE SEQUENCE [LARGE SCALE GENOMIC DNA]</scope>
    <source>
        <strain evidence="1">LZ3.2</strain>
        <tissue evidence="1">Leaf</tissue>
    </source>
</reference>
<evidence type="ECO:0000313" key="2">
    <source>
        <dbReference type="Proteomes" id="UP000824120"/>
    </source>
</evidence>
<organism evidence="1 2">
    <name type="scientific">Solanum commersonii</name>
    <name type="common">Commerson's wild potato</name>
    <name type="synonym">Commerson's nightshade</name>
    <dbReference type="NCBI Taxonomy" id="4109"/>
    <lineage>
        <taxon>Eukaryota</taxon>
        <taxon>Viridiplantae</taxon>
        <taxon>Streptophyta</taxon>
        <taxon>Embryophyta</taxon>
        <taxon>Tracheophyta</taxon>
        <taxon>Spermatophyta</taxon>
        <taxon>Magnoliopsida</taxon>
        <taxon>eudicotyledons</taxon>
        <taxon>Gunneridae</taxon>
        <taxon>Pentapetalae</taxon>
        <taxon>asterids</taxon>
        <taxon>lamiids</taxon>
        <taxon>Solanales</taxon>
        <taxon>Solanaceae</taxon>
        <taxon>Solanoideae</taxon>
        <taxon>Solaneae</taxon>
        <taxon>Solanum</taxon>
    </lineage>
</organism>
<sequence length="72" mass="7658">MTPPLCFPFFSAQPRPGPAVATACTARVNDHIRSSSPSCEGEFTQSTTPSALAQSKSLCLVRVILYVAICDI</sequence>
<gene>
    <name evidence="1" type="ORF">H5410_038769</name>
</gene>
<evidence type="ECO:0000313" key="1">
    <source>
        <dbReference type="EMBL" id="KAG5597537.1"/>
    </source>
</evidence>